<keyword evidence="3" id="KW-1185">Reference proteome</keyword>
<gene>
    <name evidence="2" type="ORF">N9A08_12840</name>
</gene>
<evidence type="ECO:0000313" key="3">
    <source>
        <dbReference type="Proteomes" id="UP001063368"/>
    </source>
</evidence>
<organism evidence="2 3">
    <name type="scientific">Arthrobacter koreensis</name>
    <dbReference type="NCBI Taxonomy" id="199136"/>
    <lineage>
        <taxon>Bacteria</taxon>
        <taxon>Bacillati</taxon>
        <taxon>Actinomycetota</taxon>
        <taxon>Actinomycetes</taxon>
        <taxon>Micrococcales</taxon>
        <taxon>Micrococcaceae</taxon>
        <taxon>Arthrobacter</taxon>
    </lineage>
</organism>
<dbReference type="EMBL" id="CP106856">
    <property type="protein sequence ID" value="UYB35503.1"/>
    <property type="molecule type" value="Genomic_DNA"/>
</dbReference>
<proteinExistence type="predicted"/>
<name>A0ABY6FQS7_9MICC</name>
<reference evidence="2" key="1">
    <citation type="submission" date="2022-09" db="EMBL/GenBank/DDBJ databases">
        <authorList>
            <person name="Li D."/>
            <person name="Cheng J."/>
            <person name="Li Y."/>
        </authorList>
    </citation>
    <scope>NUCLEOTIDE SEQUENCE</scope>
    <source>
        <strain evidence="2">DL</strain>
    </source>
</reference>
<feature type="compositionally biased region" description="Polar residues" evidence="1">
    <location>
        <begin position="85"/>
        <end position="99"/>
    </location>
</feature>
<evidence type="ECO:0000313" key="2">
    <source>
        <dbReference type="EMBL" id="UYB35503.1"/>
    </source>
</evidence>
<dbReference type="Proteomes" id="UP001063368">
    <property type="component" value="Chromosome"/>
</dbReference>
<accession>A0ABY6FQS7</accession>
<evidence type="ECO:0008006" key="4">
    <source>
        <dbReference type="Google" id="ProtNLM"/>
    </source>
</evidence>
<evidence type="ECO:0000256" key="1">
    <source>
        <dbReference type="SAM" id="MobiDB-lite"/>
    </source>
</evidence>
<sequence>MAWTAADDVLDGWVGGGAPDDPVKVGVWIDRAERLIRKKVPSLQARLDAEAACLDMSSDLLDTVRDVVAEMVTEVFLNPDRKRSVQSTQGPFSESTTFGGDNPGRLVVTPEQLALLAPDGGSAGRAFSIDMIPVLSPYSPFYEPGFR</sequence>
<feature type="region of interest" description="Disordered" evidence="1">
    <location>
        <begin position="82"/>
        <end position="103"/>
    </location>
</feature>
<protein>
    <recommendedName>
        <fullName evidence="4">Phage protein Gp19/Gp15/Gp42</fullName>
    </recommendedName>
</protein>
<dbReference type="RefSeq" id="WP_263127506.1">
    <property type="nucleotide sequence ID" value="NZ_CP106856.1"/>
</dbReference>